<dbReference type="GO" id="GO:0008173">
    <property type="term" value="F:RNA methyltransferase activity"/>
    <property type="evidence" value="ECO:0007669"/>
    <property type="project" value="InterPro"/>
</dbReference>
<feature type="compositionally biased region" description="Basic and acidic residues" evidence="3">
    <location>
        <begin position="49"/>
        <end position="61"/>
    </location>
</feature>
<dbReference type="NCBIfam" id="TIGR00186">
    <property type="entry name" value="rRNA_methyl_3"/>
    <property type="match status" value="1"/>
</dbReference>
<proteinExistence type="predicted"/>
<dbReference type="EMBL" id="QUMO01000002">
    <property type="protein sequence ID" value="REF87875.1"/>
    <property type="molecule type" value="Genomic_DNA"/>
</dbReference>
<reference evidence="5 6" key="1">
    <citation type="submission" date="2018-08" db="EMBL/GenBank/DDBJ databases">
        <title>Genomic Encyclopedia of Type Strains, Phase IV (KMG-IV): sequencing the most valuable type-strain genomes for metagenomic binning, comparative biology and taxonomic classification.</title>
        <authorList>
            <person name="Goeker M."/>
        </authorList>
    </citation>
    <scope>NUCLEOTIDE SEQUENCE [LARGE SCALE GENOMIC DNA]</scope>
    <source>
        <strain evidence="5 6">BW863</strain>
    </source>
</reference>
<feature type="domain" description="RNA 2-O ribose methyltransferase substrate binding" evidence="4">
    <location>
        <begin position="81"/>
        <end position="154"/>
    </location>
</feature>
<dbReference type="OrthoDB" id="9785673at2"/>
<dbReference type="InterPro" id="IPR013123">
    <property type="entry name" value="SpoU_subst-bd"/>
</dbReference>
<dbReference type="SUPFAM" id="SSF75217">
    <property type="entry name" value="alpha/beta knot"/>
    <property type="match status" value="1"/>
</dbReference>
<dbReference type="Pfam" id="PF00588">
    <property type="entry name" value="SpoU_methylase"/>
    <property type="match status" value="1"/>
</dbReference>
<dbReference type="CDD" id="cd18103">
    <property type="entry name" value="SpoU-like_RlmB"/>
    <property type="match status" value="1"/>
</dbReference>
<keyword evidence="6" id="KW-1185">Reference proteome</keyword>
<protein>
    <submittedName>
        <fullName evidence="5">23S rRNA (Guanosine2251-2'-O)-methyltransferase</fullName>
    </submittedName>
</protein>
<dbReference type="GO" id="GO:0006396">
    <property type="term" value="P:RNA processing"/>
    <property type="evidence" value="ECO:0007669"/>
    <property type="project" value="InterPro"/>
</dbReference>
<dbReference type="Gene3D" id="3.30.1330.30">
    <property type="match status" value="1"/>
</dbReference>
<dbReference type="InterPro" id="IPR004441">
    <property type="entry name" value="rRNA_MeTrfase_TrmH"/>
</dbReference>
<feature type="region of interest" description="Disordered" evidence="3">
    <location>
        <begin position="1"/>
        <end position="72"/>
    </location>
</feature>
<sequence length="316" mass="33361">MRNKPPRREADKYHGAARPGFKSYTAKSEAKPQAPGQAKPQAHGQAHGQARDQSHGSEKRGAKPSPKPSPPFRRASAYVSLLYGFHAVEEALRAKKRRPLALFATEAAAARLAPDCAAVGIVPQIVEAVDLSRKLGHDAVHQGVLLEAEPLPAPSLDEIESKSGLILVLDQITDPHNVGAIVRSAAAFGVDALVTTERHAPEFAGLLAKAASGGLEHVAIVSVVNLARALEELGELGYLRVGLDSEAPVVLEETSLTRPLALVLGAEDKGLRRLTREKCDLLARLDMPGAIKSLNVSNACAVALALARSRLASSSS</sequence>
<dbReference type="InterPro" id="IPR029026">
    <property type="entry name" value="tRNA_m1G_MTases_N"/>
</dbReference>
<keyword evidence="1 5" id="KW-0489">Methyltransferase</keyword>
<comment type="caution">
    <text evidence="5">The sequence shown here is derived from an EMBL/GenBank/DDBJ whole genome shotgun (WGS) entry which is preliminary data.</text>
</comment>
<dbReference type="AlphaFoldDB" id="A0A3D9YZQ8"/>
<dbReference type="SMART" id="SM00967">
    <property type="entry name" value="SpoU_sub_bind"/>
    <property type="match status" value="1"/>
</dbReference>
<dbReference type="Pfam" id="PF08032">
    <property type="entry name" value="SpoU_sub_bind"/>
    <property type="match status" value="1"/>
</dbReference>
<evidence type="ECO:0000313" key="5">
    <source>
        <dbReference type="EMBL" id="REF87875.1"/>
    </source>
</evidence>
<name>A0A3D9YZQ8_9HYPH</name>
<dbReference type="PANTHER" id="PTHR46429">
    <property type="entry name" value="23S RRNA (GUANOSINE-2'-O-)-METHYLTRANSFERASE RLMB"/>
    <property type="match status" value="1"/>
</dbReference>
<evidence type="ECO:0000256" key="1">
    <source>
        <dbReference type="ARBA" id="ARBA00022603"/>
    </source>
</evidence>
<gene>
    <name evidence="5" type="ORF">DES32_1508</name>
</gene>
<dbReference type="PANTHER" id="PTHR46429:SF1">
    <property type="entry name" value="23S RRNA (GUANOSINE-2'-O-)-METHYLTRANSFERASE RLMB"/>
    <property type="match status" value="1"/>
</dbReference>
<dbReference type="InterPro" id="IPR029064">
    <property type="entry name" value="Ribosomal_eL30-like_sf"/>
</dbReference>
<evidence type="ECO:0000256" key="2">
    <source>
        <dbReference type="ARBA" id="ARBA00022679"/>
    </source>
</evidence>
<evidence type="ECO:0000256" key="3">
    <source>
        <dbReference type="SAM" id="MobiDB-lite"/>
    </source>
</evidence>
<dbReference type="Gene3D" id="3.40.1280.10">
    <property type="match status" value="1"/>
</dbReference>
<dbReference type="RefSeq" id="WP_115836384.1">
    <property type="nucleotide sequence ID" value="NZ_CP025086.1"/>
</dbReference>
<dbReference type="Proteomes" id="UP000256900">
    <property type="component" value="Unassembled WGS sequence"/>
</dbReference>
<dbReference type="SUPFAM" id="SSF55315">
    <property type="entry name" value="L30e-like"/>
    <property type="match status" value="1"/>
</dbReference>
<dbReference type="InterPro" id="IPR029028">
    <property type="entry name" value="Alpha/beta_knot_MTases"/>
</dbReference>
<evidence type="ECO:0000259" key="4">
    <source>
        <dbReference type="SMART" id="SM00967"/>
    </source>
</evidence>
<accession>A0A3D9YZQ8</accession>
<keyword evidence="2 5" id="KW-0808">Transferase</keyword>
<organism evidence="5 6">
    <name type="scientific">Methylovirgula ligni</name>
    <dbReference type="NCBI Taxonomy" id="569860"/>
    <lineage>
        <taxon>Bacteria</taxon>
        <taxon>Pseudomonadati</taxon>
        <taxon>Pseudomonadota</taxon>
        <taxon>Alphaproteobacteria</taxon>
        <taxon>Hyphomicrobiales</taxon>
        <taxon>Beijerinckiaceae</taxon>
        <taxon>Methylovirgula</taxon>
    </lineage>
</organism>
<dbReference type="InterPro" id="IPR001537">
    <property type="entry name" value="SpoU_MeTrfase"/>
</dbReference>
<dbReference type="GO" id="GO:0003723">
    <property type="term" value="F:RNA binding"/>
    <property type="evidence" value="ECO:0007669"/>
    <property type="project" value="InterPro"/>
</dbReference>
<evidence type="ECO:0000313" key="6">
    <source>
        <dbReference type="Proteomes" id="UP000256900"/>
    </source>
</evidence>
<dbReference type="GO" id="GO:0032259">
    <property type="term" value="P:methylation"/>
    <property type="evidence" value="ECO:0007669"/>
    <property type="project" value="UniProtKB-KW"/>
</dbReference>
<feature type="compositionally biased region" description="Basic and acidic residues" evidence="3">
    <location>
        <begin position="1"/>
        <end position="14"/>
    </location>
</feature>
<dbReference type="GO" id="GO:0005829">
    <property type="term" value="C:cytosol"/>
    <property type="evidence" value="ECO:0007669"/>
    <property type="project" value="TreeGrafter"/>
</dbReference>